<dbReference type="GO" id="GO:0034599">
    <property type="term" value="P:cellular response to oxidative stress"/>
    <property type="evidence" value="ECO:0007669"/>
    <property type="project" value="EnsemblFungi"/>
</dbReference>
<dbReference type="RefSeq" id="XP_001483220.2">
    <property type="nucleotide sequence ID" value="XM_001483170.1"/>
</dbReference>
<dbReference type="Proteomes" id="UP000001997">
    <property type="component" value="Unassembled WGS sequence"/>
</dbReference>
<dbReference type="InterPro" id="IPR001138">
    <property type="entry name" value="Zn2Cys6_DnaBD"/>
</dbReference>
<dbReference type="InterPro" id="IPR036864">
    <property type="entry name" value="Zn2-C6_fun-type_DNA-bd_sf"/>
</dbReference>
<accession>A5DKZ8</accession>
<keyword evidence="2" id="KW-0479">Metal-binding</keyword>
<organism evidence="9 10">
    <name type="scientific">Meyerozyma guilliermondii (strain ATCC 6260 / CBS 566 / DSM 6381 / JCM 1539 / NBRC 10279 / NRRL Y-324)</name>
    <name type="common">Yeast</name>
    <name type="synonym">Candida guilliermondii</name>
    <dbReference type="NCBI Taxonomy" id="294746"/>
    <lineage>
        <taxon>Eukaryota</taxon>
        <taxon>Fungi</taxon>
        <taxon>Dikarya</taxon>
        <taxon>Ascomycota</taxon>
        <taxon>Saccharomycotina</taxon>
        <taxon>Pichiomycetes</taxon>
        <taxon>Debaryomycetaceae</taxon>
        <taxon>Meyerozyma</taxon>
    </lineage>
</organism>
<dbReference type="Gene3D" id="4.10.240.10">
    <property type="entry name" value="Zn(2)-C6 fungal-type DNA-binding domain"/>
    <property type="match status" value="1"/>
</dbReference>
<evidence type="ECO:0000256" key="5">
    <source>
        <dbReference type="ARBA" id="ARBA00023125"/>
    </source>
</evidence>
<dbReference type="PANTHER" id="PTHR47782:SF7">
    <property type="entry name" value="PROTEIN STB5"/>
    <property type="match status" value="1"/>
</dbReference>
<keyword evidence="10" id="KW-1185">Reference proteome</keyword>
<protein>
    <recommendedName>
        <fullName evidence="8">Zn(2)-C6 fungal-type domain-containing protein</fullName>
    </recommendedName>
</protein>
<dbReference type="PROSITE" id="PS00463">
    <property type="entry name" value="ZN2_CY6_FUNGAL_1"/>
    <property type="match status" value="1"/>
</dbReference>
<dbReference type="eggNOG" id="ENOG502QTEH">
    <property type="taxonomic scope" value="Eukaryota"/>
</dbReference>
<dbReference type="GO" id="GO:0000981">
    <property type="term" value="F:DNA-binding transcription factor activity, RNA polymerase II-specific"/>
    <property type="evidence" value="ECO:0007669"/>
    <property type="project" value="InterPro"/>
</dbReference>
<keyword evidence="6" id="KW-0804">Transcription</keyword>
<dbReference type="Pfam" id="PF00172">
    <property type="entry name" value="Zn_clus"/>
    <property type="match status" value="1"/>
</dbReference>
<gene>
    <name evidence="9" type="ORF">PGUG_03949</name>
</gene>
<dbReference type="InterPro" id="IPR007219">
    <property type="entry name" value="XnlR_reg_dom"/>
</dbReference>
<dbReference type="InterPro" id="IPR052202">
    <property type="entry name" value="Yeast_MetPath_Reg"/>
</dbReference>
<dbReference type="VEuPathDB" id="FungiDB:PGUG_03949"/>
<dbReference type="CDD" id="cd12148">
    <property type="entry name" value="fungal_TF_MHR"/>
    <property type="match status" value="1"/>
</dbReference>
<evidence type="ECO:0000256" key="3">
    <source>
        <dbReference type="ARBA" id="ARBA00022833"/>
    </source>
</evidence>
<dbReference type="HOGENOM" id="CLU_011881_1_0_1"/>
<dbReference type="PANTHER" id="PTHR47782">
    <property type="entry name" value="ZN(II)2CYS6 TRANSCRIPTION FACTOR (EUROFUNG)-RELATED"/>
    <property type="match status" value="1"/>
</dbReference>
<evidence type="ECO:0000256" key="1">
    <source>
        <dbReference type="ARBA" id="ARBA00004123"/>
    </source>
</evidence>
<reference evidence="9 10" key="1">
    <citation type="journal article" date="2009" name="Nature">
        <title>Evolution of pathogenicity and sexual reproduction in eight Candida genomes.</title>
        <authorList>
            <person name="Butler G."/>
            <person name="Rasmussen M.D."/>
            <person name="Lin M.F."/>
            <person name="Santos M.A."/>
            <person name="Sakthikumar S."/>
            <person name="Munro C.A."/>
            <person name="Rheinbay E."/>
            <person name="Grabherr M."/>
            <person name="Forche A."/>
            <person name="Reedy J.L."/>
            <person name="Agrafioti I."/>
            <person name="Arnaud M.B."/>
            <person name="Bates S."/>
            <person name="Brown A.J."/>
            <person name="Brunke S."/>
            <person name="Costanzo M.C."/>
            <person name="Fitzpatrick D.A."/>
            <person name="de Groot P.W."/>
            <person name="Harris D."/>
            <person name="Hoyer L.L."/>
            <person name="Hube B."/>
            <person name="Klis F.M."/>
            <person name="Kodira C."/>
            <person name="Lennard N."/>
            <person name="Logue M.E."/>
            <person name="Martin R."/>
            <person name="Neiman A.M."/>
            <person name="Nikolaou E."/>
            <person name="Quail M.A."/>
            <person name="Quinn J."/>
            <person name="Santos M.C."/>
            <person name="Schmitzberger F.F."/>
            <person name="Sherlock G."/>
            <person name="Shah P."/>
            <person name="Silverstein K.A."/>
            <person name="Skrzypek M.S."/>
            <person name="Soll D."/>
            <person name="Staggs R."/>
            <person name="Stansfield I."/>
            <person name="Stumpf M.P."/>
            <person name="Sudbery P.E."/>
            <person name="Srikantha T."/>
            <person name="Zeng Q."/>
            <person name="Berman J."/>
            <person name="Berriman M."/>
            <person name="Heitman J."/>
            <person name="Gow N.A."/>
            <person name="Lorenz M.C."/>
            <person name="Birren B.W."/>
            <person name="Kellis M."/>
            <person name="Cuomo C.A."/>
        </authorList>
    </citation>
    <scope>NUCLEOTIDE SEQUENCE [LARGE SCALE GENOMIC DNA]</scope>
    <source>
        <strain evidence="10">ATCC 6260 / CBS 566 / DSM 6381 / JCM 1539 / NBRC 10279 / NRRL Y-324</strain>
    </source>
</reference>
<dbReference type="KEGG" id="pgu:PGUG_03949"/>
<evidence type="ECO:0000256" key="7">
    <source>
        <dbReference type="ARBA" id="ARBA00023242"/>
    </source>
</evidence>
<dbReference type="Pfam" id="PF04082">
    <property type="entry name" value="Fungal_trans"/>
    <property type="match status" value="1"/>
</dbReference>
<dbReference type="SUPFAM" id="SSF57701">
    <property type="entry name" value="Zn2/Cys6 DNA-binding domain"/>
    <property type="match status" value="1"/>
</dbReference>
<dbReference type="SMART" id="SM00066">
    <property type="entry name" value="GAL4"/>
    <property type="match status" value="1"/>
</dbReference>
<comment type="subcellular location">
    <subcellularLocation>
        <location evidence="1">Nucleus</location>
    </subcellularLocation>
</comment>
<keyword evidence="7" id="KW-0539">Nucleus</keyword>
<evidence type="ECO:0000313" key="9">
    <source>
        <dbReference type="EMBL" id="EDK39851.2"/>
    </source>
</evidence>
<name>A5DKZ8_PICGU</name>
<evidence type="ECO:0000256" key="4">
    <source>
        <dbReference type="ARBA" id="ARBA00023015"/>
    </source>
</evidence>
<keyword evidence="3" id="KW-0862">Zinc</keyword>
<evidence type="ECO:0000256" key="2">
    <source>
        <dbReference type="ARBA" id="ARBA00022723"/>
    </source>
</evidence>
<dbReference type="EMBL" id="CH408159">
    <property type="protein sequence ID" value="EDK39851.2"/>
    <property type="molecule type" value="Genomic_DNA"/>
</dbReference>
<dbReference type="PROSITE" id="PS50048">
    <property type="entry name" value="ZN2_CY6_FUNGAL_2"/>
    <property type="match status" value="1"/>
</dbReference>
<dbReference type="GO" id="GO:0005634">
    <property type="term" value="C:nucleus"/>
    <property type="evidence" value="ECO:0007669"/>
    <property type="project" value="UniProtKB-SubCell"/>
</dbReference>
<evidence type="ECO:0000256" key="6">
    <source>
        <dbReference type="ARBA" id="ARBA00023163"/>
    </source>
</evidence>
<feature type="domain" description="Zn(2)-C6 fungal-type" evidence="8">
    <location>
        <begin position="37"/>
        <end position="67"/>
    </location>
</feature>
<dbReference type="GeneID" id="5125105"/>
<dbReference type="InParanoid" id="A5DKZ8"/>
<sequence length="601" mass="69450">MGNTDAGKIGIYYNKFRVSKEQKRDPDYSAESISPYSCNRCKRIKKKCSKTIPTCDNCFKAETNCEYSKRKKRNSTTFGLNMELNSEINNVFGQSETENDFHTDLGMDIPMTNSDPNPEMYKSPTPGFFRRILEQPLESSGYDTPQKDLFLSIIGYSPTISDDGRESIYQVSKSLALKFVEAYFKHNHRSYPFIKKSQFISQIESNEYISDEVNTVAQFELYMVMAIGCTTLTRVGLLSKEDNFSKSFSSKSIQFLSRNKSYDDFDRLRMLILLCIYSFFEPNGLHSWTLSGTVSRIALSLGLNRQVRGPMDHVEREMRHRLFWSVYNLDRLLSISFGKPLAIDEDDIEIPLPSKLEDEEYGTMKIMQSMIHLRRIEGKIIKKVYSYKAGQKDPETKELIVTNIINELDRWYEACPIQFKTDKKLFSFYTSNAWYSARYYHCLMLLHRPSFLLPKTSPQRIEILGKVSLQSVLYTHILFNEKLLPLNWITLYRFLTICSSILFCLCNWSVDLIDSKTEINICAEILEAFSEKWVIAKKCAQVFRTICDNILEISLSADGPEITEMANLFRELMGVASAYYDILDTNSAKLPITTLIDNDFS</sequence>
<keyword evidence="5" id="KW-0238">DNA-binding</keyword>
<evidence type="ECO:0000259" key="8">
    <source>
        <dbReference type="PROSITE" id="PS50048"/>
    </source>
</evidence>
<dbReference type="GO" id="GO:0006368">
    <property type="term" value="P:transcription elongation by RNA polymerase II"/>
    <property type="evidence" value="ECO:0007669"/>
    <property type="project" value="EnsemblFungi"/>
</dbReference>
<dbReference type="OMA" id="TSWEIMG"/>
<evidence type="ECO:0000313" key="10">
    <source>
        <dbReference type="Proteomes" id="UP000001997"/>
    </source>
</evidence>
<dbReference type="GO" id="GO:0008270">
    <property type="term" value="F:zinc ion binding"/>
    <property type="evidence" value="ECO:0007669"/>
    <property type="project" value="InterPro"/>
</dbReference>
<dbReference type="OrthoDB" id="189997at2759"/>
<dbReference type="CDD" id="cd00067">
    <property type="entry name" value="GAL4"/>
    <property type="match status" value="1"/>
</dbReference>
<keyword evidence="4" id="KW-0805">Transcription regulation</keyword>
<dbReference type="SMART" id="SM00906">
    <property type="entry name" value="Fungal_trans"/>
    <property type="match status" value="1"/>
</dbReference>
<dbReference type="GO" id="GO:0043565">
    <property type="term" value="F:sequence-specific DNA binding"/>
    <property type="evidence" value="ECO:0007669"/>
    <property type="project" value="TreeGrafter"/>
</dbReference>
<dbReference type="GO" id="GO:0045944">
    <property type="term" value="P:positive regulation of transcription by RNA polymerase II"/>
    <property type="evidence" value="ECO:0007669"/>
    <property type="project" value="TreeGrafter"/>
</dbReference>
<proteinExistence type="predicted"/>
<dbReference type="FunCoup" id="A5DKZ8">
    <property type="interactions" value="985"/>
</dbReference>
<dbReference type="AlphaFoldDB" id="A5DKZ8"/>